<dbReference type="Gene3D" id="2.60.120.40">
    <property type="match status" value="1"/>
</dbReference>
<dbReference type="InterPro" id="IPR008983">
    <property type="entry name" value="Tumour_necrosis_fac-like_dom"/>
</dbReference>
<reference evidence="2" key="1">
    <citation type="submission" date="2022-11" db="EMBL/GenBank/DDBJ databases">
        <title>Centuries of genome instability and evolution in soft-shell clam transmissible cancer (bioRxiv).</title>
        <authorList>
            <person name="Hart S.F.M."/>
            <person name="Yonemitsu M.A."/>
            <person name="Giersch R.M."/>
            <person name="Beal B.F."/>
            <person name="Arriagada G."/>
            <person name="Davis B.W."/>
            <person name="Ostrander E.A."/>
            <person name="Goff S.P."/>
            <person name="Metzger M.J."/>
        </authorList>
    </citation>
    <scope>NUCLEOTIDE SEQUENCE</scope>
    <source>
        <strain evidence="2">MELC-2E11</strain>
        <tissue evidence="2">Siphon/mantle</tissue>
    </source>
</reference>
<dbReference type="SUPFAM" id="SSF49842">
    <property type="entry name" value="TNF-like"/>
    <property type="match status" value="1"/>
</dbReference>
<dbReference type="Pfam" id="PF00386">
    <property type="entry name" value="C1q"/>
    <property type="match status" value="1"/>
</dbReference>
<evidence type="ECO:0000313" key="2">
    <source>
        <dbReference type="EMBL" id="WAR01881.1"/>
    </source>
</evidence>
<dbReference type="InterPro" id="IPR001073">
    <property type="entry name" value="C1q_dom"/>
</dbReference>
<keyword evidence="3" id="KW-1185">Reference proteome</keyword>
<dbReference type="EMBL" id="CP111015">
    <property type="protein sequence ID" value="WAR01881.1"/>
    <property type="molecule type" value="Genomic_DNA"/>
</dbReference>
<feature type="domain" description="C1q" evidence="1">
    <location>
        <begin position="48"/>
        <end position="117"/>
    </location>
</feature>
<sequence>MGEQSAEDDLIDNKDGISKPLHKTKMSRLVLDNEVVAFHALSNGYEHNHVSVQQQLVKDGSPIGKTYGLGDNEMHAQSSITVVTELQPGNSVWVRIYAPADASYWGDGYTSFTGVLLQAFKWISNDIP</sequence>
<protein>
    <recommendedName>
        <fullName evidence="1">C1q domain-containing protein</fullName>
    </recommendedName>
</protein>
<accession>A0ABY7DYY8</accession>
<dbReference type="Proteomes" id="UP001164746">
    <property type="component" value="Chromosome 4"/>
</dbReference>
<gene>
    <name evidence="2" type="ORF">MAR_008439</name>
</gene>
<organism evidence="2 3">
    <name type="scientific">Mya arenaria</name>
    <name type="common">Soft-shell clam</name>
    <dbReference type="NCBI Taxonomy" id="6604"/>
    <lineage>
        <taxon>Eukaryota</taxon>
        <taxon>Metazoa</taxon>
        <taxon>Spiralia</taxon>
        <taxon>Lophotrochozoa</taxon>
        <taxon>Mollusca</taxon>
        <taxon>Bivalvia</taxon>
        <taxon>Autobranchia</taxon>
        <taxon>Heteroconchia</taxon>
        <taxon>Euheterodonta</taxon>
        <taxon>Imparidentia</taxon>
        <taxon>Neoheterodontei</taxon>
        <taxon>Myida</taxon>
        <taxon>Myoidea</taxon>
        <taxon>Myidae</taxon>
        <taxon>Mya</taxon>
    </lineage>
</organism>
<proteinExistence type="predicted"/>
<name>A0ABY7DYY8_MYAAR</name>
<evidence type="ECO:0000313" key="3">
    <source>
        <dbReference type="Proteomes" id="UP001164746"/>
    </source>
</evidence>
<feature type="non-terminal residue" evidence="2">
    <location>
        <position position="128"/>
    </location>
</feature>
<evidence type="ECO:0000259" key="1">
    <source>
        <dbReference type="Pfam" id="PF00386"/>
    </source>
</evidence>